<keyword evidence="1" id="KW-0732">Signal</keyword>
<sequence length="103" mass="10832">MFCPCGSVGRQRRSAMLFLLLRTVVIGVLVGAVTSEATPVESDTQAMFGRSLARSLSLSPVWPLSRSLSLSLSLASLAAHSLALSLSRQFGRSVARSLSLAAP</sequence>
<accession>A0A7R9K1U3</accession>
<evidence type="ECO:0000313" key="2">
    <source>
        <dbReference type="EMBL" id="CAD7600102.1"/>
    </source>
</evidence>
<organism evidence="2">
    <name type="scientific">Timema genevievae</name>
    <name type="common">Walking stick</name>
    <dbReference type="NCBI Taxonomy" id="629358"/>
    <lineage>
        <taxon>Eukaryota</taxon>
        <taxon>Metazoa</taxon>
        <taxon>Ecdysozoa</taxon>
        <taxon>Arthropoda</taxon>
        <taxon>Hexapoda</taxon>
        <taxon>Insecta</taxon>
        <taxon>Pterygota</taxon>
        <taxon>Neoptera</taxon>
        <taxon>Polyneoptera</taxon>
        <taxon>Phasmatodea</taxon>
        <taxon>Timematodea</taxon>
        <taxon>Timematoidea</taxon>
        <taxon>Timematidae</taxon>
        <taxon>Timema</taxon>
    </lineage>
</organism>
<reference evidence="2" key="1">
    <citation type="submission" date="2020-11" db="EMBL/GenBank/DDBJ databases">
        <authorList>
            <person name="Tran Van P."/>
        </authorList>
    </citation>
    <scope>NUCLEOTIDE SEQUENCE</scope>
</reference>
<proteinExistence type="predicted"/>
<dbReference type="EMBL" id="OE842456">
    <property type="protein sequence ID" value="CAD7600102.1"/>
    <property type="molecule type" value="Genomic_DNA"/>
</dbReference>
<dbReference type="AlphaFoldDB" id="A0A7R9K1U3"/>
<feature type="signal peptide" evidence="1">
    <location>
        <begin position="1"/>
        <end position="35"/>
    </location>
</feature>
<evidence type="ECO:0000256" key="1">
    <source>
        <dbReference type="SAM" id="SignalP"/>
    </source>
</evidence>
<evidence type="ECO:0008006" key="3">
    <source>
        <dbReference type="Google" id="ProtNLM"/>
    </source>
</evidence>
<feature type="chain" id="PRO_5031443127" description="Secreted protein" evidence="1">
    <location>
        <begin position="36"/>
        <end position="103"/>
    </location>
</feature>
<name>A0A7R9K1U3_TIMGE</name>
<protein>
    <recommendedName>
        <fullName evidence="3">Secreted protein</fullName>
    </recommendedName>
</protein>
<gene>
    <name evidence="2" type="ORF">TGEB3V08_LOCUS7546</name>
</gene>